<reference evidence="2 3" key="1">
    <citation type="submission" date="2020-01" db="EMBL/GenBank/DDBJ databases">
        <authorList>
            <consortium name="DOE Joint Genome Institute"/>
            <person name="Haridas S."/>
            <person name="Albert R."/>
            <person name="Binder M."/>
            <person name="Bloem J."/>
            <person name="Labutti K."/>
            <person name="Salamov A."/>
            <person name="Andreopoulos B."/>
            <person name="Baker S.E."/>
            <person name="Barry K."/>
            <person name="Bills G."/>
            <person name="Bluhm B.H."/>
            <person name="Cannon C."/>
            <person name="Castanera R."/>
            <person name="Culley D.E."/>
            <person name="Daum C."/>
            <person name="Ezra D."/>
            <person name="Gonzalez J.B."/>
            <person name="Henrissat B."/>
            <person name="Kuo A."/>
            <person name="Liang C."/>
            <person name="Lipzen A."/>
            <person name="Lutzoni F."/>
            <person name="Magnuson J."/>
            <person name="Mondo S."/>
            <person name="Nolan M."/>
            <person name="Ohm R."/>
            <person name="Pangilinan J."/>
            <person name="Park H.-J.H."/>
            <person name="Ramirez L."/>
            <person name="Alfaro M."/>
            <person name="Sun H."/>
            <person name="Tritt A."/>
            <person name="Yoshinaga Y."/>
            <person name="Zwiers L.-H.L."/>
            <person name="Turgeon B.G."/>
            <person name="Goodwin S.B."/>
            <person name="Spatafora J.W."/>
            <person name="Crous P.W."/>
            <person name="Grigoriev I.V."/>
        </authorList>
    </citation>
    <scope>NUCLEOTIDE SEQUENCE [LARGE SCALE GENOMIC DNA]</scope>
    <source>
        <strain evidence="2 3">CBS 611.86</strain>
    </source>
</reference>
<proteinExistence type="predicted"/>
<feature type="compositionally biased region" description="Gly residues" evidence="1">
    <location>
        <begin position="149"/>
        <end position="160"/>
    </location>
</feature>
<dbReference type="Proteomes" id="UP000481861">
    <property type="component" value="Unassembled WGS sequence"/>
</dbReference>
<gene>
    <name evidence="2" type="ORF">BDV95DRAFT_668486</name>
</gene>
<keyword evidence="3" id="KW-1185">Reference proteome</keyword>
<feature type="compositionally biased region" description="Basic and acidic residues" evidence="1">
    <location>
        <begin position="190"/>
        <end position="199"/>
    </location>
</feature>
<organism evidence="2 3">
    <name type="scientific">Massariosphaeria phaeospora</name>
    <dbReference type="NCBI Taxonomy" id="100035"/>
    <lineage>
        <taxon>Eukaryota</taxon>
        <taxon>Fungi</taxon>
        <taxon>Dikarya</taxon>
        <taxon>Ascomycota</taxon>
        <taxon>Pezizomycotina</taxon>
        <taxon>Dothideomycetes</taxon>
        <taxon>Pleosporomycetidae</taxon>
        <taxon>Pleosporales</taxon>
        <taxon>Pleosporales incertae sedis</taxon>
        <taxon>Massariosphaeria</taxon>
    </lineage>
</organism>
<dbReference type="AlphaFoldDB" id="A0A7C8I7A1"/>
<feature type="region of interest" description="Disordered" evidence="1">
    <location>
        <begin position="42"/>
        <end position="85"/>
    </location>
</feature>
<feature type="region of interest" description="Disordered" evidence="1">
    <location>
        <begin position="143"/>
        <end position="207"/>
    </location>
</feature>
<dbReference type="OrthoDB" id="5344687at2759"/>
<feature type="compositionally biased region" description="Polar residues" evidence="1">
    <location>
        <begin position="76"/>
        <end position="85"/>
    </location>
</feature>
<name>A0A7C8I7A1_9PLEO</name>
<evidence type="ECO:0000313" key="3">
    <source>
        <dbReference type="Proteomes" id="UP000481861"/>
    </source>
</evidence>
<protein>
    <submittedName>
        <fullName evidence="2">Uncharacterized protein</fullName>
    </submittedName>
</protein>
<comment type="caution">
    <text evidence="2">The sequence shown here is derived from an EMBL/GenBank/DDBJ whole genome shotgun (WGS) entry which is preliminary data.</text>
</comment>
<sequence length="207" mass="21950">MHDEHPHPLLAQVPLTISPFLALPTATPLPYTYKTLPSTLPASILSPPTHQSQPQNQPQNQTTQSTQPPPPPAYIHSTSGSTAATPDTILASCHALQTHLAQLEASAKAALPEWEARRRAQELAEKRRIAPGWLDGDVRILKPENVQGSGSGGGSAGGEAQGRDLLDRDMDVDADADEGKGAGDAQGVPESREAQELDRVFGGLDLK</sequence>
<dbReference type="PANTHER" id="PTHR42089:SF1">
    <property type="entry name" value="YALI0F09427P"/>
    <property type="match status" value="1"/>
</dbReference>
<evidence type="ECO:0000313" key="2">
    <source>
        <dbReference type="EMBL" id="KAF2871106.1"/>
    </source>
</evidence>
<dbReference type="EMBL" id="JAADJZ010000012">
    <property type="protein sequence ID" value="KAF2871106.1"/>
    <property type="molecule type" value="Genomic_DNA"/>
</dbReference>
<feature type="compositionally biased region" description="Basic and acidic residues" evidence="1">
    <location>
        <begin position="161"/>
        <end position="181"/>
    </location>
</feature>
<accession>A0A7C8I7A1</accession>
<dbReference type="PANTHER" id="PTHR42089">
    <property type="entry name" value="YALI0F09427P"/>
    <property type="match status" value="1"/>
</dbReference>
<feature type="compositionally biased region" description="Low complexity" evidence="1">
    <location>
        <begin position="42"/>
        <end position="66"/>
    </location>
</feature>
<evidence type="ECO:0000256" key="1">
    <source>
        <dbReference type="SAM" id="MobiDB-lite"/>
    </source>
</evidence>